<dbReference type="EC" id="1.13.11.-" evidence="5"/>
<evidence type="ECO:0000313" key="6">
    <source>
        <dbReference type="EMBL" id="MBE1588275.1"/>
    </source>
</evidence>
<dbReference type="PANTHER" id="PTHR10543:SF89">
    <property type="entry name" value="CAROTENOID 9,10(9',10')-CLEAVAGE DIOXYGENASE 1"/>
    <property type="match status" value="1"/>
</dbReference>
<gene>
    <name evidence="6" type="ORF">H4W80_006533</name>
</gene>
<evidence type="ECO:0000256" key="2">
    <source>
        <dbReference type="ARBA" id="ARBA00022723"/>
    </source>
</evidence>
<evidence type="ECO:0000313" key="7">
    <source>
        <dbReference type="Proteomes" id="UP000633509"/>
    </source>
</evidence>
<reference evidence="6 7" key="1">
    <citation type="submission" date="2020-10" db="EMBL/GenBank/DDBJ databases">
        <title>Sequencing the genomes of 1000 actinobacteria strains.</title>
        <authorList>
            <person name="Klenk H.-P."/>
        </authorList>
    </citation>
    <scope>NUCLEOTIDE SEQUENCE [LARGE SCALE GENOMIC DNA]</scope>
    <source>
        <strain evidence="6 7">DSM 43173</strain>
    </source>
</reference>
<dbReference type="GO" id="GO:0051213">
    <property type="term" value="F:dioxygenase activity"/>
    <property type="evidence" value="ECO:0007669"/>
    <property type="project" value="UniProtKB-KW"/>
</dbReference>
<evidence type="ECO:0000256" key="3">
    <source>
        <dbReference type="ARBA" id="ARBA00023002"/>
    </source>
</evidence>
<proteinExistence type="inferred from homology"/>
<keyword evidence="2 5" id="KW-0479">Metal-binding</keyword>
<comment type="similarity">
    <text evidence="1 5">Belongs to the carotenoid oxygenase family.</text>
</comment>
<organism evidence="6 7">
    <name type="scientific">Nonomuraea angiospora</name>
    <dbReference type="NCBI Taxonomy" id="46172"/>
    <lineage>
        <taxon>Bacteria</taxon>
        <taxon>Bacillati</taxon>
        <taxon>Actinomycetota</taxon>
        <taxon>Actinomycetes</taxon>
        <taxon>Streptosporangiales</taxon>
        <taxon>Streptosporangiaceae</taxon>
        <taxon>Nonomuraea</taxon>
    </lineage>
</organism>
<dbReference type="Pfam" id="PF03055">
    <property type="entry name" value="RPE65"/>
    <property type="match status" value="1"/>
</dbReference>
<dbReference type="PANTHER" id="PTHR10543">
    <property type="entry name" value="BETA-CAROTENE DIOXYGENASE"/>
    <property type="match status" value="1"/>
</dbReference>
<keyword evidence="3 5" id="KW-0560">Oxidoreductase</keyword>
<dbReference type="Proteomes" id="UP000633509">
    <property type="component" value="Unassembled WGS sequence"/>
</dbReference>
<comment type="cofactor">
    <cofactor evidence="5">
        <name>Fe(2+)</name>
        <dbReference type="ChEBI" id="CHEBI:29033"/>
    </cofactor>
    <text evidence="5">Binds 1 Fe(2+) ion per subunit.</text>
</comment>
<keyword evidence="5 6" id="KW-0223">Dioxygenase</keyword>
<accession>A0ABR9M5T0</accession>
<sequence length="455" mass="49837">MQNAAEDRRNRYFEGHFAPVKEEVTVYDLPVTDRLPADLSGRYLRMGPNPLGVEDPATHFYAFGAGMVHGVRIRDGRAEWYRNRWVRSTEVADALDRLRRGEEPPAFLPPSPNVHVIGHAGRTLALVEAGGLPHELGYELDTIGACPMAATPEGSSANAHSKVDPRTGDLHSLAYAIGRPFAQYIVTDPAGTVTRVTDIPLSGETPFLHDFALSENYVIVFDIPLTFSMTAMLFRWDPGHQARVGVLPRTGGDIRWLPVESFYVSHILNAYDDGSTITVDLIRSEGPVDVADPGAISPTLDRWTIDPASGRVDQRRIDDRAQDFPRVNDAFASRPHRYGYSAVSPMYGVPFTPDGPHPDEAFTNALVKHDLRRGTTEVHGFARDAAVGEAAFVANPSGRGEEDDGYLMSYVADPERGASDLVILSAQDFTGAPVARIHLPVRVPLGFHGNWIPDA</sequence>
<keyword evidence="4 5" id="KW-0408">Iron</keyword>
<evidence type="ECO:0000256" key="4">
    <source>
        <dbReference type="ARBA" id="ARBA00023004"/>
    </source>
</evidence>
<dbReference type="RefSeq" id="WP_192788520.1">
    <property type="nucleotide sequence ID" value="NZ_JADBEK010000001.1"/>
</dbReference>
<comment type="caution">
    <text evidence="6">The sequence shown here is derived from an EMBL/GenBank/DDBJ whole genome shotgun (WGS) entry which is preliminary data.</text>
</comment>
<keyword evidence="7" id="KW-1185">Reference proteome</keyword>
<dbReference type="EMBL" id="JADBEK010000001">
    <property type="protein sequence ID" value="MBE1588275.1"/>
    <property type="molecule type" value="Genomic_DNA"/>
</dbReference>
<name>A0ABR9M5T0_9ACTN</name>
<dbReference type="InterPro" id="IPR004294">
    <property type="entry name" value="Carotenoid_Oase"/>
</dbReference>
<protein>
    <recommendedName>
        <fullName evidence="5">Dioxygenase</fullName>
        <ecNumber evidence="5">1.13.11.-</ecNumber>
    </recommendedName>
</protein>
<evidence type="ECO:0000256" key="1">
    <source>
        <dbReference type="ARBA" id="ARBA00006787"/>
    </source>
</evidence>
<evidence type="ECO:0000256" key="5">
    <source>
        <dbReference type="RuleBase" id="RU364048"/>
    </source>
</evidence>